<sequence>MPIPVLNSKSEEPDHSPVYRNHATKDSGELFKTLPDGSHTLYHAVQTSIEKHGPNVCFGSRRIVDNLDEIKEVERKVDGEMIKEDLEILSALSMNGFPSTS</sequence>
<accession>A0ACC2T812</accession>
<proteinExistence type="predicted"/>
<dbReference type="Proteomes" id="UP001165960">
    <property type="component" value="Unassembled WGS sequence"/>
</dbReference>
<protein>
    <submittedName>
        <fullName evidence="1">Uncharacterized protein</fullName>
    </submittedName>
</protein>
<organism evidence="1 2">
    <name type="scientific">Entomophthora muscae</name>
    <dbReference type="NCBI Taxonomy" id="34485"/>
    <lineage>
        <taxon>Eukaryota</taxon>
        <taxon>Fungi</taxon>
        <taxon>Fungi incertae sedis</taxon>
        <taxon>Zoopagomycota</taxon>
        <taxon>Entomophthoromycotina</taxon>
        <taxon>Entomophthoromycetes</taxon>
        <taxon>Entomophthorales</taxon>
        <taxon>Entomophthoraceae</taxon>
        <taxon>Entomophthora</taxon>
    </lineage>
</organism>
<evidence type="ECO:0000313" key="1">
    <source>
        <dbReference type="EMBL" id="KAJ9070677.1"/>
    </source>
</evidence>
<comment type="caution">
    <text evidence="1">The sequence shown here is derived from an EMBL/GenBank/DDBJ whole genome shotgun (WGS) entry which is preliminary data.</text>
</comment>
<evidence type="ECO:0000313" key="2">
    <source>
        <dbReference type="Proteomes" id="UP001165960"/>
    </source>
</evidence>
<dbReference type="EMBL" id="QTSX02003564">
    <property type="protein sequence ID" value="KAJ9070677.1"/>
    <property type="molecule type" value="Genomic_DNA"/>
</dbReference>
<reference evidence="1" key="1">
    <citation type="submission" date="2022-04" db="EMBL/GenBank/DDBJ databases">
        <title>Genome of the entomopathogenic fungus Entomophthora muscae.</title>
        <authorList>
            <person name="Elya C."/>
            <person name="Lovett B.R."/>
            <person name="Lee E."/>
            <person name="Macias A.M."/>
            <person name="Hajek A.E."/>
            <person name="De Bivort B.L."/>
            <person name="Kasson M.T."/>
            <person name="De Fine Licht H.H."/>
            <person name="Stajich J.E."/>
        </authorList>
    </citation>
    <scope>NUCLEOTIDE SEQUENCE</scope>
    <source>
        <strain evidence="1">Berkeley</strain>
    </source>
</reference>
<keyword evidence="2" id="KW-1185">Reference proteome</keyword>
<gene>
    <name evidence="1" type="ORF">DSO57_1005205</name>
</gene>
<name>A0ACC2T812_9FUNG</name>